<accession>A0A819M3X2</accession>
<dbReference type="AlphaFoldDB" id="A0A819M3X2"/>
<dbReference type="Proteomes" id="UP000663842">
    <property type="component" value="Unassembled WGS sequence"/>
</dbReference>
<reference evidence="4" key="1">
    <citation type="submission" date="2021-02" db="EMBL/GenBank/DDBJ databases">
        <authorList>
            <person name="Nowell W R."/>
        </authorList>
    </citation>
    <scope>NUCLEOTIDE SEQUENCE</scope>
</reference>
<dbReference type="Proteomes" id="UP000663824">
    <property type="component" value="Unassembled WGS sequence"/>
</dbReference>
<evidence type="ECO:0000313" key="3">
    <source>
        <dbReference type="EMBL" id="CAF2250410.1"/>
    </source>
</evidence>
<evidence type="ECO:0000313" key="5">
    <source>
        <dbReference type="EMBL" id="CAF4075734.1"/>
    </source>
</evidence>
<dbReference type="Proteomes" id="UP000663887">
    <property type="component" value="Unassembled WGS sequence"/>
</dbReference>
<protein>
    <submittedName>
        <fullName evidence="4">Uncharacterized protein</fullName>
    </submittedName>
</protein>
<dbReference type="EMBL" id="CAJNRE010008861">
    <property type="protein sequence ID" value="CAF2076910.1"/>
    <property type="molecule type" value="Genomic_DNA"/>
</dbReference>
<dbReference type="EMBL" id="CAJNRF010000377">
    <property type="protein sequence ID" value="CAF1957744.1"/>
    <property type="molecule type" value="Genomic_DNA"/>
</dbReference>
<dbReference type="Proteomes" id="UP000663856">
    <property type="component" value="Unassembled WGS sequence"/>
</dbReference>
<proteinExistence type="predicted"/>
<gene>
    <name evidence="5" type="ORF">GIL414_LOCUS15772</name>
    <name evidence="2" type="ORF">MBJ925_LOCUS17776</name>
    <name evidence="4" type="ORF">UXM345_LOCUS14628</name>
    <name evidence="1" type="ORF">WKI299_LOCUS2686</name>
    <name evidence="3" type="ORF">XDN619_LOCUS35313</name>
</gene>
<sequence>MEIVYTVDVKMKNDGEAFKHILKMDVSCLNILSFSSSYLFPINQKYSQETSSSSQEHRTTKSSFCVYICPLEQPWNFTLITTSSLPVIQLVWNLDGTHLLICNEAGLCQIFKMKV</sequence>
<organism evidence="4 6">
    <name type="scientific">Rotaria magnacalcarata</name>
    <dbReference type="NCBI Taxonomy" id="392030"/>
    <lineage>
        <taxon>Eukaryota</taxon>
        <taxon>Metazoa</taxon>
        <taxon>Spiralia</taxon>
        <taxon>Gnathifera</taxon>
        <taxon>Rotifera</taxon>
        <taxon>Eurotatoria</taxon>
        <taxon>Bdelloidea</taxon>
        <taxon>Philodinida</taxon>
        <taxon>Philodinidae</taxon>
        <taxon>Rotaria</taxon>
    </lineage>
</organism>
<comment type="caution">
    <text evidence="4">The sequence shown here is derived from an EMBL/GenBank/DDBJ whole genome shotgun (WGS) entry which is preliminary data.</text>
</comment>
<dbReference type="EMBL" id="CAJNRG010018190">
    <property type="protein sequence ID" value="CAF2250410.1"/>
    <property type="molecule type" value="Genomic_DNA"/>
</dbReference>
<dbReference type="EMBL" id="CAJOBJ010007025">
    <property type="protein sequence ID" value="CAF4075734.1"/>
    <property type="molecule type" value="Genomic_DNA"/>
</dbReference>
<dbReference type="Proteomes" id="UP000681720">
    <property type="component" value="Unassembled WGS sequence"/>
</dbReference>
<name>A0A819M3X2_9BILA</name>
<evidence type="ECO:0000313" key="2">
    <source>
        <dbReference type="EMBL" id="CAF2076910.1"/>
    </source>
</evidence>
<evidence type="ECO:0000313" key="1">
    <source>
        <dbReference type="EMBL" id="CAF1957744.1"/>
    </source>
</evidence>
<evidence type="ECO:0000313" key="4">
    <source>
        <dbReference type="EMBL" id="CAF3973617.1"/>
    </source>
</evidence>
<dbReference type="EMBL" id="CAJOBF010001675">
    <property type="protein sequence ID" value="CAF3973617.1"/>
    <property type="molecule type" value="Genomic_DNA"/>
</dbReference>
<evidence type="ECO:0000313" key="6">
    <source>
        <dbReference type="Proteomes" id="UP000663842"/>
    </source>
</evidence>